<evidence type="ECO:0000256" key="5">
    <source>
        <dbReference type="ARBA" id="ARBA00022806"/>
    </source>
</evidence>
<evidence type="ECO:0000256" key="8">
    <source>
        <dbReference type="ARBA" id="ARBA00023235"/>
    </source>
</evidence>
<dbReference type="PANTHER" id="PTHR30153">
    <property type="entry name" value="REPLICATIVE DNA HELICASE DNAB"/>
    <property type="match status" value="1"/>
</dbReference>
<evidence type="ECO:0000256" key="10">
    <source>
        <dbReference type="ARBA" id="ARBA00048954"/>
    </source>
</evidence>
<dbReference type="SUPFAM" id="SSF48024">
    <property type="entry name" value="N-terminal domain of DnaB helicase"/>
    <property type="match status" value="1"/>
</dbReference>
<dbReference type="EMBL" id="BAAADO010000004">
    <property type="protein sequence ID" value="GAA0493807.1"/>
    <property type="molecule type" value="Genomic_DNA"/>
</dbReference>
<evidence type="ECO:0000256" key="2">
    <source>
        <dbReference type="ARBA" id="ARBA00022705"/>
    </source>
</evidence>
<comment type="catalytic activity">
    <reaction evidence="10">
        <text>ATP + H2O = ADP + phosphate + H(+)</text>
        <dbReference type="Rhea" id="RHEA:13065"/>
        <dbReference type="ChEBI" id="CHEBI:15377"/>
        <dbReference type="ChEBI" id="CHEBI:15378"/>
        <dbReference type="ChEBI" id="CHEBI:30616"/>
        <dbReference type="ChEBI" id="CHEBI:43474"/>
        <dbReference type="ChEBI" id="CHEBI:456216"/>
        <dbReference type="EC" id="5.6.2.3"/>
    </reaction>
</comment>
<keyword evidence="7" id="KW-0238">DNA-binding</keyword>
<dbReference type="SUPFAM" id="SSF52540">
    <property type="entry name" value="P-loop containing nucleoside triphosphate hydrolases"/>
    <property type="match status" value="1"/>
</dbReference>
<dbReference type="InterPro" id="IPR027417">
    <property type="entry name" value="P-loop_NTPase"/>
</dbReference>
<keyword evidence="5 12" id="KW-0347">Helicase</keyword>
<dbReference type="Pfam" id="PF03796">
    <property type="entry name" value="DnaB_C"/>
    <property type="match status" value="1"/>
</dbReference>
<name>A0ABN1BAT3_9BACI</name>
<protein>
    <recommendedName>
        <fullName evidence="9">DNA 5'-3' helicase</fullName>
        <ecNumber evidence="9">5.6.2.3</ecNumber>
    </recommendedName>
</protein>
<organism evidence="12 13">
    <name type="scientific">Salinibacillus aidingensis</name>
    <dbReference type="NCBI Taxonomy" id="237684"/>
    <lineage>
        <taxon>Bacteria</taxon>
        <taxon>Bacillati</taxon>
        <taxon>Bacillota</taxon>
        <taxon>Bacilli</taxon>
        <taxon>Bacillales</taxon>
        <taxon>Bacillaceae</taxon>
        <taxon>Salinibacillus</taxon>
    </lineage>
</organism>
<comment type="caution">
    <text evidence="12">The sequence shown here is derived from an EMBL/GenBank/DDBJ whole genome shotgun (WGS) entry which is preliminary data.</text>
</comment>
<dbReference type="CDD" id="cd00984">
    <property type="entry name" value="DnaB_C"/>
    <property type="match status" value="1"/>
</dbReference>
<dbReference type="InterPro" id="IPR007693">
    <property type="entry name" value="DNA_helicase_DnaB-like_N"/>
</dbReference>
<keyword evidence="4" id="KW-0378">Hydrolase</keyword>
<keyword evidence="2" id="KW-0235">DNA replication</keyword>
<accession>A0ABN1BAT3</accession>
<gene>
    <name evidence="12" type="primary">dnaB_2</name>
    <name evidence="12" type="ORF">GCM10008986_20360</name>
</gene>
<dbReference type="GO" id="GO:0004386">
    <property type="term" value="F:helicase activity"/>
    <property type="evidence" value="ECO:0007669"/>
    <property type="project" value="UniProtKB-KW"/>
</dbReference>
<dbReference type="PROSITE" id="PS51199">
    <property type="entry name" value="SF4_HELICASE"/>
    <property type="match status" value="1"/>
</dbReference>
<evidence type="ECO:0000256" key="1">
    <source>
        <dbReference type="ARBA" id="ARBA00008428"/>
    </source>
</evidence>
<sequence length="429" mass="49368">MANLQFQYDNECFLLGSILQEPELIEEVNLLPAHFIHEKNRALFQNMLDLHNRGNDTDIISLSQQKDTKVSQFGGKDRLRELYQSVPSLKAFSRYQDGIRSFHAIFKAQDIANQFLNECHHSHDMIHLETMISQLSKLEASTVKKQLSFHDQLKQRVINHHNSPTVGLSGVHTGFKEINAFTDGWQPADLIIVGGRPSMGKTAFVLNSLLYAAKQTPYFATLFSIEMASDQIIDRLIAIEGRINLMKLRNPNKVFQDQDWEKYSHTVGELERLKFDIREEYTVPDIRAAVRKNMKDYPEQKHIVAIDFLTLLKHPSPSQNTHKDVTDIVQDLKQMAKDLKIPVIVLAQLNRGVEKRLDKRPNMSDLRESGSIEQIADVVTFLYRDGYYQNQDNDQRTEVIIAKNRNGATGTIPLTFEKETNTFFDEVKR</sequence>
<feature type="domain" description="SF4 helicase" evidence="11">
    <location>
        <begin position="164"/>
        <end position="429"/>
    </location>
</feature>
<evidence type="ECO:0000256" key="4">
    <source>
        <dbReference type="ARBA" id="ARBA00022801"/>
    </source>
</evidence>
<dbReference type="Gene3D" id="3.40.50.300">
    <property type="entry name" value="P-loop containing nucleotide triphosphate hydrolases"/>
    <property type="match status" value="1"/>
</dbReference>
<reference evidence="12 13" key="1">
    <citation type="journal article" date="2019" name="Int. J. Syst. Evol. Microbiol.">
        <title>The Global Catalogue of Microorganisms (GCM) 10K type strain sequencing project: providing services to taxonomists for standard genome sequencing and annotation.</title>
        <authorList>
            <consortium name="The Broad Institute Genomics Platform"/>
            <consortium name="The Broad Institute Genome Sequencing Center for Infectious Disease"/>
            <person name="Wu L."/>
            <person name="Ma J."/>
        </authorList>
    </citation>
    <scope>NUCLEOTIDE SEQUENCE [LARGE SCALE GENOMIC DNA]</scope>
    <source>
        <strain evidence="12 13">JCM 12389</strain>
    </source>
</reference>
<proteinExistence type="inferred from homology"/>
<dbReference type="InterPro" id="IPR007694">
    <property type="entry name" value="DNA_helicase_DnaB-like_C"/>
</dbReference>
<dbReference type="RefSeq" id="WP_343840510.1">
    <property type="nucleotide sequence ID" value="NZ_BAAADO010000004.1"/>
</dbReference>
<dbReference type="Pfam" id="PF00772">
    <property type="entry name" value="DnaB"/>
    <property type="match status" value="1"/>
</dbReference>
<evidence type="ECO:0000259" key="11">
    <source>
        <dbReference type="PROSITE" id="PS51199"/>
    </source>
</evidence>
<evidence type="ECO:0000256" key="9">
    <source>
        <dbReference type="ARBA" id="ARBA00044969"/>
    </source>
</evidence>
<evidence type="ECO:0000256" key="7">
    <source>
        <dbReference type="ARBA" id="ARBA00023125"/>
    </source>
</evidence>
<dbReference type="InterPro" id="IPR016136">
    <property type="entry name" value="DNA_helicase_N/primase_C"/>
</dbReference>
<evidence type="ECO:0000313" key="13">
    <source>
        <dbReference type="Proteomes" id="UP001500880"/>
    </source>
</evidence>
<dbReference type="Gene3D" id="1.10.860.10">
    <property type="entry name" value="DNAb Helicase, Chain A"/>
    <property type="match status" value="1"/>
</dbReference>
<comment type="similarity">
    <text evidence="1">Belongs to the helicase family. DnaB subfamily.</text>
</comment>
<keyword evidence="13" id="KW-1185">Reference proteome</keyword>
<evidence type="ECO:0000256" key="6">
    <source>
        <dbReference type="ARBA" id="ARBA00022840"/>
    </source>
</evidence>
<dbReference type="InterPro" id="IPR036185">
    <property type="entry name" value="DNA_heli_DnaB-like_N_sf"/>
</dbReference>
<dbReference type="PANTHER" id="PTHR30153:SF2">
    <property type="entry name" value="REPLICATIVE DNA HELICASE"/>
    <property type="match status" value="1"/>
</dbReference>
<keyword evidence="8" id="KW-0413">Isomerase</keyword>
<evidence type="ECO:0000313" key="12">
    <source>
        <dbReference type="EMBL" id="GAA0493807.1"/>
    </source>
</evidence>
<dbReference type="EC" id="5.6.2.3" evidence="9"/>
<keyword evidence="3" id="KW-0547">Nucleotide-binding</keyword>
<evidence type="ECO:0000256" key="3">
    <source>
        <dbReference type="ARBA" id="ARBA00022741"/>
    </source>
</evidence>
<keyword evidence="6" id="KW-0067">ATP-binding</keyword>
<dbReference type="Proteomes" id="UP001500880">
    <property type="component" value="Unassembled WGS sequence"/>
</dbReference>